<dbReference type="PROSITE" id="PS00233">
    <property type="entry name" value="CHIT_BIND_RR_1"/>
    <property type="match status" value="1"/>
</dbReference>
<dbReference type="InParanoid" id="B4LHF9"/>
<keyword evidence="3" id="KW-0732">Signal</keyword>
<dbReference type="Proteomes" id="UP000008792">
    <property type="component" value="Unassembled WGS sequence"/>
</dbReference>
<dbReference type="HOGENOM" id="CLU_2186721_0_0_1"/>
<keyword evidence="1 2" id="KW-0193">Cuticle</keyword>
<reference evidence="4 5" key="1">
    <citation type="journal article" date="2007" name="Nature">
        <title>Evolution of genes and genomes on the Drosophila phylogeny.</title>
        <authorList>
            <consortium name="Drosophila 12 Genomes Consortium"/>
            <person name="Clark A.G."/>
            <person name="Eisen M.B."/>
            <person name="Smith D.R."/>
            <person name="Bergman C.M."/>
            <person name="Oliver B."/>
            <person name="Markow T.A."/>
            <person name="Kaufman T.C."/>
            <person name="Kellis M."/>
            <person name="Gelbart W."/>
            <person name="Iyer V.N."/>
            <person name="Pollard D.A."/>
            <person name="Sackton T.B."/>
            <person name="Larracuente A.M."/>
            <person name="Singh N.D."/>
            <person name="Abad J.P."/>
            <person name="Abt D.N."/>
            <person name="Adryan B."/>
            <person name="Aguade M."/>
            <person name="Akashi H."/>
            <person name="Anderson W.W."/>
            <person name="Aquadro C.F."/>
            <person name="Ardell D.H."/>
            <person name="Arguello R."/>
            <person name="Artieri C.G."/>
            <person name="Barbash D.A."/>
            <person name="Barker D."/>
            <person name="Barsanti P."/>
            <person name="Batterham P."/>
            <person name="Batzoglou S."/>
            <person name="Begun D."/>
            <person name="Bhutkar A."/>
            <person name="Blanco E."/>
            <person name="Bosak S.A."/>
            <person name="Bradley R.K."/>
            <person name="Brand A.D."/>
            <person name="Brent M.R."/>
            <person name="Brooks A.N."/>
            <person name="Brown R.H."/>
            <person name="Butlin R.K."/>
            <person name="Caggese C."/>
            <person name="Calvi B.R."/>
            <person name="Bernardo de Carvalho A."/>
            <person name="Caspi A."/>
            <person name="Castrezana S."/>
            <person name="Celniker S.E."/>
            <person name="Chang J.L."/>
            <person name="Chapple C."/>
            <person name="Chatterji S."/>
            <person name="Chinwalla A."/>
            <person name="Civetta A."/>
            <person name="Clifton S.W."/>
            <person name="Comeron J.M."/>
            <person name="Costello J.C."/>
            <person name="Coyne J.A."/>
            <person name="Daub J."/>
            <person name="David R.G."/>
            <person name="Delcher A.L."/>
            <person name="Delehaunty K."/>
            <person name="Do C.B."/>
            <person name="Ebling H."/>
            <person name="Edwards K."/>
            <person name="Eickbush T."/>
            <person name="Evans J.D."/>
            <person name="Filipski A."/>
            <person name="Findeiss S."/>
            <person name="Freyhult E."/>
            <person name="Fulton L."/>
            <person name="Fulton R."/>
            <person name="Garcia A.C."/>
            <person name="Gardiner A."/>
            <person name="Garfield D.A."/>
            <person name="Garvin B.E."/>
            <person name="Gibson G."/>
            <person name="Gilbert D."/>
            <person name="Gnerre S."/>
            <person name="Godfrey J."/>
            <person name="Good R."/>
            <person name="Gotea V."/>
            <person name="Gravely B."/>
            <person name="Greenberg A.J."/>
            <person name="Griffiths-Jones S."/>
            <person name="Gross S."/>
            <person name="Guigo R."/>
            <person name="Gustafson E.A."/>
            <person name="Haerty W."/>
            <person name="Hahn M.W."/>
            <person name="Halligan D.L."/>
            <person name="Halpern A.L."/>
            <person name="Halter G.M."/>
            <person name="Han M.V."/>
            <person name="Heger A."/>
            <person name="Hillier L."/>
            <person name="Hinrichs A.S."/>
            <person name="Holmes I."/>
            <person name="Hoskins R.A."/>
            <person name="Hubisz M.J."/>
            <person name="Hultmark D."/>
            <person name="Huntley M.A."/>
            <person name="Jaffe D.B."/>
            <person name="Jagadeeshan S."/>
            <person name="Jeck W.R."/>
            <person name="Johnson J."/>
            <person name="Jones C.D."/>
            <person name="Jordan W.C."/>
            <person name="Karpen G.H."/>
            <person name="Kataoka E."/>
            <person name="Keightley P.D."/>
            <person name="Kheradpour P."/>
            <person name="Kirkness E.F."/>
            <person name="Koerich L.B."/>
            <person name="Kristiansen K."/>
            <person name="Kudrna D."/>
            <person name="Kulathinal R.J."/>
            <person name="Kumar S."/>
            <person name="Kwok R."/>
            <person name="Lander E."/>
            <person name="Langley C.H."/>
            <person name="Lapoint R."/>
            <person name="Lazzaro B.P."/>
            <person name="Lee S.J."/>
            <person name="Levesque L."/>
            <person name="Li R."/>
            <person name="Lin C.F."/>
            <person name="Lin M.F."/>
            <person name="Lindblad-Toh K."/>
            <person name="Llopart A."/>
            <person name="Long M."/>
            <person name="Low L."/>
            <person name="Lozovsky E."/>
            <person name="Lu J."/>
            <person name="Luo M."/>
            <person name="Machado C.A."/>
            <person name="Makalowski W."/>
            <person name="Marzo M."/>
            <person name="Matsuda M."/>
            <person name="Matzkin L."/>
            <person name="McAllister B."/>
            <person name="McBride C.S."/>
            <person name="McKernan B."/>
            <person name="McKernan K."/>
            <person name="Mendez-Lago M."/>
            <person name="Minx P."/>
            <person name="Mollenhauer M.U."/>
            <person name="Montooth K."/>
            <person name="Mount S.M."/>
            <person name="Mu X."/>
            <person name="Myers E."/>
            <person name="Negre B."/>
            <person name="Newfeld S."/>
            <person name="Nielsen R."/>
            <person name="Noor M.A."/>
            <person name="O'Grady P."/>
            <person name="Pachter L."/>
            <person name="Papaceit M."/>
            <person name="Parisi M.J."/>
            <person name="Parisi M."/>
            <person name="Parts L."/>
            <person name="Pedersen J.S."/>
            <person name="Pesole G."/>
            <person name="Phillippy A.M."/>
            <person name="Ponting C.P."/>
            <person name="Pop M."/>
            <person name="Porcelli D."/>
            <person name="Powell J.R."/>
            <person name="Prohaska S."/>
            <person name="Pruitt K."/>
            <person name="Puig M."/>
            <person name="Quesneville H."/>
            <person name="Ram K.R."/>
            <person name="Rand D."/>
            <person name="Rasmussen M.D."/>
            <person name="Reed L.K."/>
            <person name="Reenan R."/>
            <person name="Reily A."/>
            <person name="Remington K.A."/>
            <person name="Rieger T.T."/>
            <person name="Ritchie M.G."/>
            <person name="Robin C."/>
            <person name="Rogers Y.H."/>
            <person name="Rohde C."/>
            <person name="Rozas J."/>
            <person name="Rubenfield M.J."/>
            <person name="Ruiz A."/>
            <person name="Russo S."/>
            <person name="Salzberg S.L."/>
            <person name="Sanchez-Gracia A."/>
            <person name="Saranga D.J."/>
            <person name="Sato H."/>
            <person name="Schaeffer S.W."/>
            <person name="Schatz M.C."/>
            <person name="Schlenke T."/>
            <person name="Schwartz R."/>
            <person name="Segarra C."/>
            <person name="Singh R.S."/>
            <person name="Sirot L."/>
            <person name="Sirota M."/>
            <person name="Sisneros N.B."/>
            <person name="Smith C.D."/>
            <person name="Smith T.F."/>
            <person name="Spieth J."/>
            <person name="Stage D.E."/>
            <person name="Stark A."/>
            <person name="Stephan W."/>
            <person name="Strausberg R.L."/>
            <person name="Strempel S."/>
            <person name="Sturgill D."/>
            <person name="Sutton G."/>
            <person name="Sutton G.G."/>
            <person name="Tao W."/>
            <person name="Teichmann S."/>
            <person name="Tobari Y.N."/>
            <person name="Tomimura Y."/>
            <person name="Tsolas J.M."/>
            <person name="Valente V.L."/>
            <person name="Venter E."/>
            <person name="Venter J.C."/>
            <person name="Vicario S."/>
            <person name="Vieira F.G."/>
            <person name="Vilella A.J."/>
            <person name="Villasante A."/>
            <person name="Walenz B."/>
            <person name="Wang J."/>
            <person name="Wasserman M."/>
            <person name="Watts T."/>
            <person name="Wilson D."/>
            <person name="Wilson R.K."/>
            <person name="Wing R.A."/>
            <person name="Wolfner M.F."/>
            <person name="Wong A."/>
            <person name="Wong G.K."/>
            <person name="Wu C.I."/>
            <person name="Wu G."/>
            <person name="Yamamoto D."/>
            <person name="Yang H.P."/>
            <person name="Yang S.P."/>
            <person name="Yorke J.A."/>
            <person name="Yoshida K."/>
            <person name="Zdobnov E."/>
            <person name="Zhang P."/>
            <person name="Zhang Y."/>
            <person name="Zimin A.V."/>
            <person name="Baldwin J."/>
            <person name="Abdouelleil A."/>
            <person name="Abdulkadir J."/>
            <person name="Abebe A."/>
            <person name="Abera B."/>
            <person name="Abreu J."/>
            <person name="Acer S.C."/>
            <person name="Aftuck L."/>
            <person name="Alexander A."/>
            <person name="An P."/>
            <person name="Anderson E."/>
            <person name="Anderson S."/>
            <person name="Arachi H."/>
            <person name="Azer M."/>
            <person name="Bachantsang P."/>
            <person name="Barry A."/>
            <person name="Bayul T."/>
            <person name="Berlin A."/>
            <person name="Bessette D."/>
            <person name="Bloom T."/>
            <person name="Blye J."/>
            <person name="Boguslavskiy L."/>
            <person name="Bonnet C."/>
            <person name="Boukhgalter B."/>
            <person name="Bourzgui I."/>
            <person name="Brown A."/>
            <person name="Cahill P."/>
            <person name="Channer S."/>
            <person name="Cheshatsang Y."/>
            <person name="Chuda L."/>
            <person name="Citroen M."/>
            <person name="Collymore A."/>
            <person name="Cooke P."/>
            <person name="Costello M."/>
            <person name="D'Aco K."/>
            <person name="Daza R."/>
            <person name="De Haan G."/>
            <person name="DeGray S."/>
            <person name="DeMaso C."/>
            <person name="Dhargay N."/>
            <person name="Dooley K."/>
            <person name="Dooley E."/>
            <person name="Doricent M."/>
            <person name="Dorje P."/>
            <person name="Dorjee K."/>
            <person name="Dupes A."/>
            <person name="Elong R."/>
            <person name="Falk J."/>
            <person name="Farina A."/>
            <person name="Faro S."/>
            <person name="Ferguson D."/>
            <person name="Fisher S."/>
            <person name="Foley C.D."/>
            <person name="Franke A."/>
            <person name="Friedrich D."/>
            <person name="Gadbois L."/>
            <person name="Gearin G."/>
            <person name="Gearin C.R."/>
            <person name="Giannoukos G."/>
            <person name="Goode T."/>
            <person name="Graham J."/>
            <person name="Grandbois E."/>
            <person name="Grewal S."/>
            <person name="Gyaltsen K."/>
            <person name="Hafez N."/>
            <person name="Hagos B."/>
            <person name="Hall J."/>
            <person name="Henson C."/>
            <person name="Hollinger A."/>
            <person name="Honan T."/>
            <person name="Huard M.D."/>
            <person name="Hughes L."/>
            <person name="Hurhula B."/>
            <person name="Husby M.E."/>
            <person name="Kamat A."/>
            <person name="Kanga B."/>
            <person name="Kashin S."/>
            <person name="Khazanovich D."/>
            <person name="Kisner P."/>
            <person name="Lance K."/>
            <person name="Lara M."/>
            <person name="Lee W."/>
            <person name="Lennon N."/>
            <person name="Letendre F."/>
            <person name="LeVine R."/>
            <person name="Lipovsky A."/>
            <person name="Liu X."/>
            <person name="Liu J."/>
            <person name="Liu S."/>
            <person name="Lokyitsang T."/>
            <person name="Lokyitsang Y."/>
            <person name="Lubonja R."/>
            <person name="Lui A."/>
            <person name="MacDonald P."/>
            <person name="Magnisalis V."/>
            <person name="Maru K."/>
            <person name="Matthews C."/>
            <person name="McCusker W."/>
            <person name="McDonough S."/>
            <person name="Mehta T."/>
            <person name="Meldrim J."/>
            <person name="Meneus L."/>
            <person name="Mihai O."/>
            <person name="Mihalev A."/>
            <person name="Mihova T."/>
            <person name="Mittelman R."/>
            <person name="Mlenga V."/>
            <person name="Montmayeur A."/>
            <person name="Mulrain L."/>
            <person name="Navidi A."/>
            <person name="Naylor J."/>
            <person name="Negash T."/>
            <person name="Nguyen T."/>
            <person name="Nguyen N."/>
            <person name="Nicol R."/>
            <person name="Norbu C."/>
            <person name="Norbu N."/>
            <person name="Novod N."/>
            <person name="O'Neill B."/>
            <person name="Osman S."/>
            <person name="Markiewicz E."/>
            <person name="Oyono O.L."/>
            <person name="Patti C."/>
            <person name="Phunkhang P."/>
            <person name="Pierre F."/>
            <person name="Priest M."/>
            <person name="Raghuraman S."/>
            <person name="Rege F."/>
            <person name="Reyes R."/>
            <person name="Rise C."/>
            <person name="Rogov P."/>
            <person name="Ross K."/>
            <person name="Ryan E."/>
            <person name="Settipalli S."/>
            <person name="Shea T."/>
            <person name="Sherpa N."/>
            <person name="Shi L."/>
            <person name="Shih D."/>
            <person name="Sparrow T."/>
            <person name="Spaulding J."/>
            <person name="Stalker J."/>
            <person name="Stange-Thomann N."/>
            <person name="Stavropoulos S."/>
            <person name="Stone C."/>
            <person name="Strader C."/>
            <person name="Tesfaye S."/>
            <person name="Thomson T."/>
            <person name="Thoulutsang Y."/>
            <person name="Thoulutsang D."/>
            <person name="Topham K."/>
            <person name="Topping I."/>
            <person name="Tsamla T."/>
            <person name="Vassiliev H."/>
            <person name="Vo A."/>
            <person name="Wangchuk T."/>
            <person name="Wangdi T."/>
            <person name="Weiand M."/>
            <person name="Wilkinson J."/>
            <person name="Wilson A."/>
            <person name="Yadav S."/>
            <person name="Young G."/>
            <person name="Yu Q."/>
            <person name="Zembek L."/>
            <person name="Zhong D."/>
            <person name="Zimmer A."/>
            <person name="Zwirko Z."/>
            <person name="Jaffe D.B."/>
            <person name="Alvarez P."/>
            <person name="Brockman W."/>
            <person name="Butler J."/>
            <person name="Chin C."/>
            <person name="Gnerre S."/>
            <person name="Grabherr M."/>
            <person name="Kleber M."/>
            <person name="Mauceli E."/>
            <person name="MacCallum I."/>
        </authorList>
    </citation>
    <scope>NUCLEOTIDE SEQUENCE [LARGE SCALE GENOMIC DNA]</scope>
    <source>
        <strain evidence="5">Tucson 15010-1051.87</strain>
    </source>
</reference>
<dbReference type="InterPro" id="IPR031311">
    <property type="entry name" value="CHIT_BIND_RR_consensus"/>
</dbReference>
<sequence length="120" mass="13585">MKLLPLGLLLLSLALAAAVPVEDEERDEELHFGFQTENGYQRSEDITYKVKVNPDLETTEQPNGEQTQKPVEYRGGYSFISADGYEYKVLYKANKNGFQPYVTAHKVKTAQDKAEIILKT</sequence>
<keyword evidence="5" id="KW-1185">Reference proteome</keyword>
<dbReference type="AlphaFoldDB" id="B4LHF9"/>
<dbReference type="EMBL" id="CH940647">
    <property type="protein sequence ID" value="EDW68489.1"/>
    <property type="molecule type" value="Genomic_DNA"/>
</dbReference>
<evidence type="ECO:0000256" key="2">
    <source>
        <dbReference type="PROSITE-ProRule" id="PRU00497"/>
    </source>
</evidence>
<dbReference type="OMA" id="GFHTENG"/>
<protein>
    <submittedName>
        <fullName evidence="4">Uncharacterized protein</fullName>
    </submittedName>
</protein>
<organism evidence="4 5">
    <name type="scientific">Drosophila virilis</name>
    <name type="common">Fruit fly</name>
    <dbReference type="NCBI Taxonomy" id="7244"/>
    <lineage>
        <taxon>Eukaryota</taxon>
        <taxon>Metazoa</taxon>
        <taxon>Ecdysozoa</taxon>
        <taxon>Arthropoda</taxon>
        <taxon>Hexapoda</taxon>
        <taxon>Insecta</taxon>
        <taxon>Pterygota</taxon>
        <taxon>Neoptera</taxon>
        <taxon>Endopterygota</taxon>
        <taxon>Diptera</taxon>
        <taxon>Brachycera</taxon>
        <taxon>Muscomorpha</taxon>
        <taxon>Ephydroidea</taxon>
        <taxon>Drosophilidae</taxon>
        <taxon>Drosophila</taxon>
    </lineage>
</organism>
<evidence type="ECO:0000313" key="4">
    <source>
        <dbReference type="EMBL" id="EDW68489.1"/>
    </source>
</evidence>
<gene>
    <name evidence="4" type="primary">Dvir\GJ12675</name>
    <name evidence="4" type="ORF">Dvir_GJ12675</name>
</gene>
<dbReference type="FunCoup" id="B4LHF9">
    <property type="interactions" value="36"/>
</dbReference>
<dbReference type="GO" id="GO:0042302">
    <property type="term" value="F:structural constituent of cuticle"/>
    <property type="evidence" value="ECO:0007669"/>
    <property type="project" value="UniProtKB-UniRule"/>
</dbReference>
<proteinExistence type="predicted"/>
<dbReference type="OrthoDB" id="8018239at2759"/>
<name>B4LHF9_DROVI</name>
<dbReference type="Pfam" id="PF00379">
    <property type="entry name" value="Chitin_bind_4"/>
    <property type="match status" value="1"/>
</dbReference>
<dbReference type="InterPro" id="IPR000618">
    <property type="entry name" value="Insect_cuticle"/>
</dbReference>
<dbReference type="PROSITE" id="PS51155">
    <property type="entry name" value="CHIT_BIND_RR_2"/>
    <property type="match status" value="1"/>
</dbReference>
<evidence type="ECO:0000256" key="3">
    <source>
        <dbReference type="SAM" id="SignalP"/>
    </source>
</evidence>
<dbReference type="KEGG" id="dvi:6623188"/>
<feature type="chain" id="PRO_5002812616" evidence="3">
    <location>
        <begin position="19"/>
        <end position="120"/>
    </location>
</feature>
<accession>B4LHF9</accession>
<evidence type="ECO:0000256" key="1">
    <source>
        <dbReference type="ARBA" id="ARBA00022460"/>
    </source>
</evidence>
<dbReference type="eggNOG" id="ENOG502T95M">
    <property type="taxonomic scope" value="Eukaryota"/>
</dbReference>
<evidence type="ECO:0000313" key="5">
    <source>
        <dbReference type="Proteomes" id="UP000008792"/>
    </source>
</evidence>
<dbReference type="PhylomeDB" id="B4LHF9"/>
<feature type="signal peptide" evidence="3">
    <location>
        <begin position="1"/>
        <end position="18"/>
    </location>
</feature>